<dbReference type="PROSITE" id="PS00372">
    <property type="entry name" value="PTS_EIIA_TYPE_2_HIS"/>
    <property type="match status" value="1"/>
</dbReference>
<evidence type="ECO:0000313" key="14">
    <source>
        <dbReference type="Proteomes" id="UP001527882"/>
    </source>
</evidence>
<gene>
    <name evidence="13" type="ORF">O9H85_23905</name>
</gene>
<dbReference type="PANTHER" id="PTHR30181:SF2">
    <property type="entry name" value="PTS SYSTEM MANNITOL-SPECIFIC EIICBA COMPONENT"/>
    <property type="match status" value="1"/>
</dbReference>
<evidence type="ECO:0000256" key="7">
    <source>
        <dbReference type="ARBA" id="ARBA00022683"/>
    </source>
</evidence>
<name>A0ABT4QEU1_9BACL</name>
<keyword evidence="3" id="KW-0813">Transport</keyword>
<evidence type="ECO:0000256" key="10">
    <source>
        <dbReference type="ARBA" id="ARBA00030956"/>
    </source>
</evidence>
<dbReference type="Proteomes" id="UP001527882">
    <property type="component" value="Unassembled WGS sequence"/>
</dbReference>
<evidence type="ECO:0000256" key="9">
    <source>
        <dbReference type="ARBA" id="ARBA00029908"/>
    </source>
</evidence>
<dbReference type="InterPro" id="IPR016152">
    <property type="entry name" value="PTrfase/Anion_transptr"/>
</dbReference>
<evidence type="ECO:0000259" key="12">
    <source>
        <dbReference type="PROSITE" id="PS51094"/>
    </source>
</evidence>
<evidence type="ECO:0000256" key="5">
    <source>
        <dbReference type="ARBA" id="ARBA00022597"/>
    </source>
</evidence>
<evidence type="ECO:0000256" key="2">
    <source>
        <dbReference type="ARBA" id="ARBA00014783"/>
    </source>
</evidence>
<dbReference type="EMBL" id="JAQAGZ010000017">
    <property type="protein sequence ID" value="MCZ8515400.1"/>
    <property type="molecule type" value="Genomic_DNA"/>
</dbReference>
<organism evidence="13 14">
    <name type="scientific">Paenibacillus gyeongsangnamensis</name>
    <dbReference type="NCBI Taxonomy" id="3388067"/>
    <lineage>
        <taxon>Bacteria</taxon>
        <taxon>Bacillati</taxon>
        <taxon>Bacillota</taxon>
        <taxon>Bacilli</taxon>
        <taxon>Bacillales</taxon>
        <taxon>Paenibacillaceae</taxon>
        <taxon>Paenibacillus</taxon>
    </lineage>
</organism>
<reference evidence="13 14" key="1">
    <citation type="submission" date="2022-12" db="EMBL/GenBank/DDBJ databases">
        <title>Draft genome sequence of Paenibacillus sp. dW9.</title>
        <authorList>
            <person name="Choi E.-W."/>
            <person name="Kim D.-U."/>
        </authorList>
    </citation>
    <scope>NUCLEOTIDE SEQUENCE [LARGE SCALE GENOMIC DNA]</scope>
    <source>
        <strain evidence="14">dW9</strain>
    </source>
</reference>
<keyword evidence="14" id="KW-1185">Reference proteome</keyword>
<accession>A0ABT4QEU1</accession>
<evidence type="ECO:0000256" key="1">
    <source>
        <dbReference type="ARBA" id="ARBA00002434"/>
    </source>
</evidence>
<dbReference type="InterPro" id="IPR002178">
    <property type="entry name" value="PTS_EIIA_type-2_dom"/>
</dbReference>
<dbReference type="Pfam" id="PF00359">
    <property type="entry name" value="PTS_EIIA_2"/>
    <property type="match status" value="1"/>
</dbReference>
<evidence type="ECO:0000256" key="3">
    <source>
        <dbReference type="ARBA" id="ARBA00022448"/>
    </source>
</evidence>
<feature type="domain" description="PTS EIIA type-2" evidence="12">
    <location>
        <begin position="3"/>
        <end position="143"/>
    </location>
</feature>
<evidence type="ECO:0000256" key="6">
    <source>
        <dbReference type="ARBA" id="ARBA00022679"/>
    </source>
</evidence>
<keyword evidence="4" id="KW-0597">Phosphoprotein</keyword>
<evidence type="ECO:0000256" key="11">
    <source>
        <dbReference type="ARBA" id="ARBA00030962"/>
    </source>
</evidence>
<keyword evidence="5 13" id="KW-0762">Sugar transport</keyword>
<comment type="caution">
    <text evidence="13">The sequence shown here is derived from an EMBL/GenBank/DDBJ whole genome shotgun (WGS) entry which is preliminary data.</text>
</comment>
<evidence type="ECO:0000256" key="8">
    <source>
        <dbReference type="ARBA" id="ARBA00022777"/>
    </source>
</evidence>
<proteinExistence type="predicted"/>
<keyword evidence="6" id="KW-0808">Transferase</keyword>
<evidence type="ECO:0000256" key="4">
    <source>
        <dbReference type="ARBA" id="ARBA00022553"/>
    </source>
</evidence>
<dbReference type="PROSITE" id="PS51094">
    <property type="entry name" value="PTS_EIIA_TYPE_2"/>
    <property type="match status" value="1"/>
</dbReference>
<dbReference type="RefSeq" id="WP_269883929.1">
    <property type="nucleotide sequence ID" value="NZ_JAQAGZ010000017.1"/>
</dbReference>
<keyword evidence="8" id="KW-0418">Kinase</keyword>
<dbReference type="SUPFAM" id="SSF55804">
    <property type="entry name" value="Phoshotransferase/anion transport protein"/>
    <property type="match status" value="1"/>
</dbReference>
<evidence type="ECO:0000313" key="13">
    <source>
        <dbReference type="EMBL" id="MCZ8515400.1"/>
    </source>
</evidence>
<dbReference type="InterPro" id="IPR050893">
    <property type="entry name" value="Sugar_PTS"/>
</dbReference>
<sequence>MSTILSVNKIKLNAKPKDKAEAIRMAGQLLVDAGHASAAYIDKMLEREETLSTYMGNGLAIPHGTQDSKSLIQSTGMSIVQIPDGVDFGDGEKATLVIGIAAPGDEHLEILTNVAMICSEEENVERIMKASTPEEMLNLFESGMEA</sequence>
<comment type="function">
    <text evidence="1">The phosphoenolpyruvate-dependent sugar phosphotransferase system (sugar PTS), a major carbohydrate active transport system, catalyzes the phosphorylation of incoming sugar substrates concomitantly with their translocation across the cell membrane. The enzyme II CmtAB PTS system is involved in D-mannitol transport.</text>
</comment>
<protein>
    <recommendedName>
        <fullName evidence="2">Mannitol-specific phosphotransferase enzyme IIA component</fullName>
    </recommendedName>
    <alternativeName>
        <fullName evidence="10">EIIA</fullName>
    </alternativeName>
    <alternativeName>
        <fullName evidence="11">EIII</fullName>
    </alternativeName>
    <alternativeName>
        <fullName evidence="9">PTS system mannitol-specific EIIA component</fullName>
    </alternativeName>
</protein>
<keyword evidence="7" id="KW-0598">Phosphotransferase system</keyword>
<dbReference type="Gene3D" id="3.40.930.10">
    <property type="entry name" value="Mannitol-specific EII, Chain A"/>
    <property type="match status" value="1"/>
</dbReference>
<dbReference type="CDD" id="cd00211">
    <property type="entry name" value="PTS_IIA_fru"/>
    <property type="match status" value="1"/>
</dbReference>
<dbReference type="PANTHER" id="PTHR30181">
    <property type="entry name" value="MANNITOL PERMEASE IIC COMPONENT"/>
    <property type="match status" value="1"/>
</dbReference>